<name>A0A0F9DU01_9ZZZZ</name>
<dbReference type="InterPro" id="IPR016099">
    <property type="entry name" value="Prismane-like_a/b-sand"/>
</dbReference>
<dbReference type="GO" id="GO:0046872">
    <property type="term" value="F:metal ion binding"/>
    <property type="evidence" value="ECO:0007669"/>
    <property type="project" value="UniProtKB-KW"/>
</dbReference>
<evidence type="ECO:0000256" key="2">
    <source>
        <dbReference type="ARBA" id="ARBA00023004"/>
    </source>
</evidence>
<dbReference type="AlphaFoldDB" id="A0A0F9DU01"/>
<organism evidence="4">
    <name type="scientific">marine sediment metagenome</name>
    <dbReference type="NCBI Taxonomy" id="412755"/>
    <lineage>
        <taxon>unclassified sequences</taxon>
        <taxon>metagenomes</taxon>
        <taxon>ecological metagenomes</taxon>
    </lineage>
</organism>
<evidence type="ECO:0000256" key="3">
    <source>
        <dbReference type="ARBA" id="ARBA00023014"/>
    </source>
</evidence>
<reference evidence="4" key="1">
    <citation type="journal article" date="2015" name="Nature">
        <title>Complex archaea that bridge the gap between prokaryotes and eukaryotes.</title>
        <authorList>
            <person name="Spang A."/>
            <person name="Saw J.H."/>
            <person name="Jorgensen S.L."/>
            <person name="Zaremba-Niedzwiedzka K."/>
            <person name="Martijn J."/>
            <person name="Lind A.E."/>
            <person name="van Eijk R."/>
            <person name="Schleper C."/>
            <person name="Guy L."/>
            <person name="Ettema T.J."/>
        </authorList>
    </citation>
    <scope>NUCLEOTIDE SEQUENCE</scope>
</reference>
<dbReference type="InterPro" id="IPR011254">
    <property type="entry name" value="Prismane-like_sf"/>
</dbReference>
<dbReference type="InterPro" id="IPR004137">
    <property type="entry name" value="HCP/CODH"/>
</dbReference>
<dbReference type="SUPFAM" id="SSF56821">
    <property type="entry name" value="Prismane protein-like"/>
    <property type="match status" value="1"/>
</dbReference>
<keyword evidence="3" id="KW-0411">Iron-sulfur</keyword>
<dbReference type="GO" id="GO:0016491">
    <property type="term" value="F:oxidoreductase activity"/>
    <property type="evidence" value="ECO:0007669"/>
    <property type="project" value="InterPro"/>
</dbReference>
<comment type="caution">
    <text evidence="4">The sequence shown here is derived from an EMBL/GenBank/DDBJ whole genome shotgun (WGS) entry which is preliminary data.</text>
</comment>
<gene>
    <name evidence="4" type="ORF">LCGC14_2448270</name>
</gene>
<dbReference type="EMBL" id="LAZR01037832">
    <property type="protein sequence ID" value="KKL21161.1"/>
    <property type="molecule type" value="Genomic_DNA"/>
</dbReference>
<protein>
    <submittedName>
        <fullName evidence="4">Uncharacterized protein</fullName>
    </submittedName>
</protein>
<keyword evidence="2" id="KW-0408">Iron</keyword>
<evidence type="ECO:0000313" key="4">
    <source>
        <dbReference type="EMBL" id="KKL21161.1"/>
    </source>
</evidence>
<dbReference type="Pfam" id="PF03063">
    <property type="entry name" value="Prismane"/>
    <property type="match status" value="1"/>
</dbReference>
<dbReference type="Gene3D" id="3.40.50.2030">
    <property type="match status" value="1"/>
</dbReference>
<sequence length="93" mass="10573">LMPGLVKAVNCYHTKLVTTSPKGRMPDVQHIEFHEDKAVDIAKEILEVAIDNFKNRVQEKVYAMIHWHSTTVSAQTIFIDRISCVSQNPQDVP</sequence>
<evidence type="ECO:0000256" key="1">
    <source>
        <dbReference type="ARBA" id="ARBA00022723"/>
    </source>
</evidence>
<feature type="non-terminal residue" evidence="4">
    <location>
        <position position="1"/>
    </location>
</feature>
<dbReference type="GO" id="GO:0051536">
    <property type="term" value="F:iron-sulfur cluster binding"/>
    <property type="evidence" value="ECO:0007669"/>
    <property type="project" value="UniProtKB-KW"/>
</dbReference>
<proteinExistence type="predicted"/>
<keyword evidence="1" id="KW-0479">Metal-binding</keyword>
<accession>A0A0F9DU01</accession>